<accession>A0A540WUG9</accession>
<evidence type="ECO:0000313" key="2">
    <source>
        <dbReference type="Proteomes" id="UP000315369"/>
    </source>
</evidence>
<organism evidence="1 2">
    <name type="scientific">Myxococcus llanfairpwllgwyngyllgogerychwyrndrobwllllantysiliogogogochensis</name>
    <dbReference type="NCBI Taxonomy" id="2590453"/>
    <lineage>
        <taxon>Bacteria</taxon>
        <taxon>Pseudomonadati</taxon>
        <taxon>Myxococcota</taxon>
        <taxon>Myxococcia</taxon>
        <taxon>Myxococcales</taxon>
        <taxon>Cystobacterineae</taxon>
        <taxon>Myxococcaceae</taxon>
        <taxon>Myxococcus</taxon>
    </lineage>
</organism>
<comment type="caution">
    <text evidence="1">The sequence shown here is derived from an EMBL/GenBank/DDBJ whole genome shotgun (WGS) entry which is preliminary data.</text>
</comment>
<dbReference type="AlphaFoldDB" id="A0A540WUG9"/>
<protein>
    <submittedName>
        <fullName evidence="1">Uncharacterized protein</fullName>
    </submittedName>
</protein>
<dbReference type="OrthoDB" id="5382053at2"/>
<sequence length="251" mass="26841">MVLTLLLSAGAVAAESLDALSLKVYRGKDGQTLEVVALAPRESSEAVLQVRGADSEHDGLAVRCKARGTRGGVDYVARHRGADWVLASERESGVYDVFLPGKPAFRVRFNPEATERASASEVLTAHSLQRESGRIAAFEKKAWPHLEKKYTARAAEALTALRGACGTTATFTFDWKTFSDEVMADVDVWAACAPLLTQARARCAALKDVTALTCRFGPALALDRSGSTLVFTTHREGAADGAAFLGRSLGR</sequence>
<dbReference type="Proteomes" id="UP000315369">
    <property type="component" value="Unassembled WGS sequence"/>
</dbReference>
<reference evidence="1 2" key="1">
    <citation type="submission" date="2019-06" db="EMBL/GenBank/DDBJ databases">
        <authorList>
            <person name="Livingstone P."/>
            <person name="Whitworth D."/>
        </authorList>
    </citation>
    <scope>NUCLEOTIDE SEQUENCE [LARGE SCALE GENOMIC DNA]</scope>
    <source>
        <strain evidence="1 2">AM401</strain>
    </source>
</reference>
<name>A0A540WUG9_9BACT</name>
<gene>
    <name evidence="1" type="ORF">FJV41_27920</name>
</gene>
<dbReference type="EMBL" id="VIFM01000130">
    <property type="protein sequence ID" value="TQF12661.1"/>
    <property type="molecule type" value="Genomic_DNA"/>
</dbReference>
<keyword evidence="2" id="KW-1185">Reference proteome</keyword>
<proteinExistence type="predicted"/>
<evidence type="ECO:0000313" key="1">
    <source>
        <dbReference type="EMBL" id="TQF12661.1"/>
    </source>
</evidence>